<dbReference type="SMART" id="SM00382">
    <property type="entry name" value="AAA"/>
    <property type="match status" value="1"/>
</dbReference>
<dbReference type="GO" id="GO:0016887">
    <property type="term" value="F:ATP hydrolysis activity"/>
    <property type="evidence" value="ECO:0007669"/>
    <property type="project" value="InterPro"/>
</dbReference>
<dbReference type="InterPro" id="IPR003439">
    <property type="entry name" value="ABC_transporter-like_ATP-bd"/>
</dbReference>
<dbReference type="PANTHER" id="PTHR43875:SF15">
    <property type="entry name" value="TREHALOSE IMPORT ATP-BINDING PROTEIN SUGC"/>
    <property type="match status" value="1"/>
</dbReference>
<dbReference type="Gene3D" id="2.40.50.100">
    <property type="match status" value="1"/>
</dbReference>
<dbReference type="Pfam" id="PF03459">
    <property type="entry name" value="TOBE"/>
    <property type="match status" value="1"/>
</dbReference>
<keyword evidence="3" id="KW-0547">Nucleotide-binding</keyword>
<dbReference type="GO" id="GO:0015418">
    <property type="term" value="F:ABC-type quaternary ammonium compound transporting activity"/>
    <property type="evidence" value="ECO:0007669"/>
    <property type="project" value="UniProtKB-EC"/>
</dbReference>
<dbReference type="GO" id="GO:0015408">
    <property type="term" value="F:ABC-type ferric iron transporter activity"/>
    <property type="evidence" value="ECO:0007669"/>
    <property type="project" value="InterPro"/>
</dbReference>
<evidence type="ECO:0000256" key="2">
    <source>
        <dbReference type="ARBA" id="ARBA00022475"/>
    </source>
</evidence>
<dbReference type="InterPro" id="IPR015853">
    <property type="entry name" value="ABC_transpr_FbpC"/>
</dbReference>
<dbReference type="FunFam" id="3.40.50.300:FF:000425">
    <property type="entry name" value="Probable ABC transporter, ATP-binding subunit"/>
    <property type="match status" value="1"/>
</dbReference>
<keyword evidence="4 10" id="KW-0067">ATP-binding</keyword>
<dbReference type="CDD" id="cd03259">
    <property type="entry name" value="ABC_Carb_Solutes_like"/>
    <property type="match status" value="1"/>
</dbReference>
<evidence type="ECO:0000256" key="8">
    <source>
        <dbReference type="SAM" id="MobiDB-lite"/>
    </source>
</evidence>
<dbReference type="InterPro" id="IPR008995">
    <property type="entry name" value="Mo/tungstate-bd_C_term_dom"/>
</dbReference>
<dbReference type="PANTHER" id="PTHR43875">
    <property type="entry name" value="MALTODEXTRIN IMPORT ATP-BINDING PROTEIN MSMX"/>
    <property type="match status" value="1"/>
</dbReference>
<dbReference type="GO" id="GO:0005524">
    <property type="term" value="F:ATP binding"/>
    <property type="evidence" value="ECO:0007669"/>
    <property type="project" value="UniProtKB-KW"/>
</dbReference>
<protein>
    <recommendedName>
        <fullName evidence="7">ABC-type quaternary amine transporter</fullName>
        <ecNumber evidence="7">7.6.2.9</ecNumber>
    </recommendedName>
</protein>
<evidence type="ECO:0000256" key="3">
    <source>
        <dbReference type="ARBA" id="ARBA00022741"/>
    </source>
</evidence>
<accession>A0A542XFD6</accession>
<keyword evidence="1" id="KW-0813">Transport</keyword>
<dbReference type="PROSITE" id="PS00211">
    <property type="entry name" value="ABC_TRANSPORTER_1"/>
    <property type="match status" value="1"/>
</dbReference>
<feature type="domain" description="ABC transporter" evidence="9">
    <location>
        <begin position="2"/>
        <end position="238"/>
    </location>
</feature>
<sequence>MSEVGSLRGVAGAGSFRLEIDLTLRAGEVVAVLGPNGAGKSTLLRTLAGLNPLRSGQVRLGGTLLDDAEADVLVPPERREVGLVFQSYRLFPHLSVTDNVGFSWRARGASKAQARERAAPWVRRLALEELADRKPRQLSGGQSQRVAIARALASEPQLLLLDEPLAALDPRSRTEIRSSLRQHLAEFPGAVLMVTHDPVDAMVMADRLLVIEQGRVVQDGSPVEVARRPRTAYVARLVGLNLYAGQHDSHTGSVALEGGGRLVATTEDEPLHGEHVLVTLRPAAIGVHRERPSGSPRNSWPARVEGLEQLGDRVRLATSGEPPAVVDLTPDAVAELGLQVGDSVWLAAKATEVLAYPDTAQADQPPPPAVSEWPAALSRAAGHARAAGDARGDLGAGLTLGHVVRHPRPGPRDAPPATGARGAPE</sequence>
<evidence type="ECO:0000256" key="4">
    <source>
        <dbReference type="ARBA" id="ARBA00022840"/>
    </source>
</evidence>
<dbReference type="Proteomes" id="UP000318336">
    <property type="component" value="Unassembled WGS sequence"/>
</dbReference>
<keyword evidence="6" id="KW-0472">Membrane</keyword>
<dbReference type="RefSeq" id="WP_211344608.1">
    <property type="nucleotide sequence ID" value="NZ_CAJTBP010000001.1"/>
</dbReference>
<dbReference type="Gene3D" id="3.40.50.300">
    <property type="entry name" value="P-loop containing nucleotide triphosphate hydrolases"/>
    <property type="match status" value="1"/>
</dbReference>
<dbReference type="InterPro" id="IPR047641">
    <property type="entry name" value="ABC_transpr_MalK/UgpC-like"/>
</dbReference>
<dbReference type="InterPro" id="IPR003593">
    <property type="entry name" value="AAA+_ATPase"/>
</dbReference>
<reference evidence="10 11" key="1">
    <citation type="submission" date="2019-06" db="EMBL/GenBank/DDBJ databases">
        <title>Sequencing the genomes of 1000 actinobacteria strains.</title>
        <authorList>
            <person name="Klenk H.-P."/>
        </authorList>
    </citation>
    <scope>NUCLEOTIDE SEQUENCE [LARGE SCALE GENOMIC DNA]</scope>
    <source>
        <strain evidence="10 11">DSM 24617</strain>
    </source>
</reference>
<dbReference type="EMBL" id="VFOK01000001">
    <property type="protein sequence ID" value="TQL34537.1"/>
    <property type="molecule type" value="Genomic_DNA"/>
</dbReference>
<evidence type="ECO:0000313" key="11">
    <source>
        <dbReference type="Proteomes" id="UP000318336"/>
    </source>
</evidence>
<evidence type="ECO:0000256" key="7">
    <source>
        <dbReference type="ARBA" id="ARBA00066388"/>
    </source>
</evidence>
<dbReference type="AlphaFoldDB" id="A0A542XFD6"/>
<evidence type="ECO:0000313" key="10">
    <source>
        <dbReference type="EMBL" id="TQL34537.1"/>
    </source>
</evidence>
<evidence type="ECO:0000259" key="9">
    <source>
        <dbReference type="PROSITE" id="PS50893"/>
    </source>
</evidence>
<feature type="region of interest" description="Disordered" evidence="8">
    <location>
        <begin position="386"/>
        <end position="425"/>
    </location>
</feature>
<evidence type="ECO:0000256" key="6">
    <source>
        <dbReference type="ARBA" id="ARBA00023136"/>
    </source>
</evidence>
<comment type="caution">
    <text evidence="10">The sequence shown here is derived from an EMBL/GenBank/DDBJ whole genome shotgun (WGS) entry which is preliminary data.</text>
</comment>
<name>A0A542XFD6_9MICO</name>
<evidence type="ECO:0000256" key="5">
    <source>
        <dbReference type="ARBA" id="ARBA00022967"/>
    </source>
</evidence>
<organism evidence="10 11">
    <name type="scientific">Barrientosiimonas humi</name>
    <dbReference type="NCBI Taxonomy" id="999931"/>
    <lineage>
        <taxon>Bacteria</taxon>
        <taxon>Bacillati</taxon>
        <taxon>Actinomycetota</taxon>
        <taxon>Actinomycetes</taxon>
        <taxon>Micrococcales</taxon>
        <taxon>Dermacoccaceae</taxon>
        <taxon>Barrientosiimonas</taxon>
    </lineage>
</organism>
<dbReference type="InterPro" id="IPR027417">
    <property type="entry name" value="P-loop_NTPase"/>
</dbReference>
<dbReference type="PROSITE" id="PS50893">
    <property type="entry name" value="ABC_TRANSPORTER_2"/>
    <property type="match status" value="1"/>
</dbReference>
<keyword evidence="5" id="KW-1278">Translocase</keyword>
<dbReference type="InterPro" id="IPR005116">
    <property type="entry name" value="Transp-assoc_OB_typ1"/>
</dbReference>
<gene>
    <name evidence="10" type="ORF">FB554_2713</name>
</gene>
<dbReference type="SUPFAM" id="SSF50331">
    <property type="entry name" value="MOP-like"/>
    <property type="match status" value="1"/>
</dbReference>
<evidence type="ECO:0000256" key="1">
    <source>
        <dbReference type="ARBA" id="ARBA00022448"/>
    </source>
</evidence>
<keyword evidence="11" id="KW-1185">Reference proteome</keyword>
<dbReference type="EC" id="7.6.2.9" evidence="7"/>
<dbReference type="GO" id="GO:0055052">
    <property type="term" value="C:ATP-binding cassette (ABC) transporter complex, substrate-binding subunit-containing"/>
    <property type="evidence" value="ECO:0007669"/>
    <property type="project" value="TreeGrafter"/>
</dbReference>
<dbReference type="Pfam" id="PF00005">
    <property type="entry name" value="ABC_tran"/>
    <property type="match status" value="1"/>
</dbReference>
<dbReference type="SUPFAM" id="SSF52540">
    <property type="entry name" value="P-loop containing nucleoside triphosphate hydrolases"/>
    <property type="match status" value="1"/>
</dbReference>
<proteinExistence type="predicted"/>
<dbReference type="InterPro" id="IPR017871">
    <property type="entry name" value="ABC_transporter-like_CS"/>
</dbReference>
<keyword evidence="2" id="KW-1003">Cell membrane</keyword>